<accession>A0A3P7DKN4</accession>
<reference evidence="1 2" key="1">
    <citation type="submission" date="2018-11" db="EMBL/GenBank/DDBJ databases">
        <authorList>
            <consortium name="Pathogen Informatics"/>
        </authorList>
    </citation>
    <scope>NUCLEOTIDE SEQUENCE [LARGE SCALE GENOMIC DNA]</scope>
</reference>
<keyword evidence="2" id="KW-1185">Reference proteome</keyword>
<organism evidence="1 2">
    <name type="scientific">Wuchereria bancrofti</name>
    <dbReference type="NCBI Taxonomy" id="6293"/>
    <lineage>
        <taxon>Eukaryota</taxon>
        <taxon>Metazoa</taxon>
        <taxon>Ecdysozoa</taxon>
        <taxon>Nematoda</taxon>
        <taxon>Chromadorea</taxon>
        <taxon>Rhabditida</taxon>
        <taxon>Spirurina</taxon>
        <taxon>Spiruromorpha</taxon>
        <taxon>Filarioidea</taxon>
        <taxon>Onchocercidae</taxon>
        <taxon>Wuchereria</taxon>
    </lineage>
</organism>
<dbReference type="InParanoid" id="A0A3P7DKN4"/>
<name>A0A3P7DKN4_WUCBA</name>
<dbReference type="EMBL" id="UYWW01001389">
    <property type="protein sequence ID" value="VDM10421.1"/>
    <property type="molecule type" value="Genomic_DNA"/>
</dbReference>
<dbReference type="AlphaFoldDB" id="A0A3P7DKN4"/>
<protein>
    <submittedName>
        <fullName evidence="1">Uncharacterized protein</fullName>
    </submittedName>
</protein>
<dbReference type="OrthoDB" id="5874211at2759"/>
<evidence type="ECO:0000313" key="2">
    <source>
        <dbReference type="Proteomes" id="UP000270924"/>
    </source>
</evidence>
<proteinExistence type="predicted"/>
<gene>
    <name evidence="1" type="ORF">WBA_LOCUS3807</name>
</gene>
<dbReference type="Proteomes" id="UP000270924">
    <property type="component" value="Unassembled WGS sequence"/>
</dbReference>
<sequence>MVNNTQKPFRQMIPYVAAFLDVVHKNGISNVTQRFFFTGSTEAHRSQDNKSIAQWCDHISSMISSDSLKSNLTHPKIVKLYSHNRVYWSIRRIVVIIIANSHEEVEKAHQFCIPWKRHGFNLASQVAADGVIIEECDIPPGIIPKVPFPVFCMKHNRLPVPVSRHFRSNYSKNLKAYSPTAHQYSLFPKQPWSCYTDFLNLVLQWLC</sequence>
<evidence type="ECO:0000313" key="1">
    <source>
        <dbReference type="EMBL" id="VDM10421.1"/>
    </source>
</evidence>